<evidence type="ECO:0008006" key="12">
    <source>
        <dbReference type="Google" id="ProtNLM"/>
    </source>
</evidence>
<dbReference type="Gene3D" id="1.10.630.10">
    <property type="entry name" value="Cytochrome P450"/>
    <property type="match status" value="1"/>
</dbReference>
<dbReference type="InterPro" id="IPR050121">
    <property type="entry name" value="Cytochrome_P450_monoxygenase"/>
</dbReference>
<dbReference type="PRINTS" id="PR00385">
    <property type="entry name" value="P450"/>
</dbReference>
<dbReference type="InterPro" id="IPR001128">
    <property type="entry name" value="Cyt_P450"/>
</dbReference>
<dbReference type="GO" id="GO:0016705">
    <property type="term" value="F:oxidoreductase activity, acting on paired donors, with incorporation or reduction of molecular oxygen"/>
    <property type="evidence" value="ECO:0007669"/>
    <property type="project" value="InterPro"/>
</dbReference>
<dbReference type="PROSITE" id="PS00086">
    <property type="entry name" value="CYTOCHROME_P450"/>
    <property type="match status" value="1"/>
</dbReference>
<name>A0A2B7YXQ2_POLH7</name>
<evidence type="ECO:0000313" key="11">
    <source>
        <dbReference type="Proteomes" id="UP000224634"/>
    </source>
</evidence>
<protein>
    <recommendedName>
        <fullName evidence="12">Cytochrome P450</fullName>
    </recommendedName>
</protein>
<dbReference type="STRING" id="1447883.A0A2B7YXQ2"/>
<accession>A0A2B7YXQ2</accession>
<dbReference type="EMBL" id="PDNA01000017">
    <property type="protein sequence ID" value="PGH26436.1"/>
    <property type="molecule type" value="Genomic_DNA"/>
</dbReference>
<comment type="similarity">
    <text evidence="2 9">Belongs to the cytochrome P450 family.</text>
</comment>
<keyword evidence="4 8" id="KW-0479">Metal-binding</keyword>
<keyword evidence="3 8" id="KW-0349">Heme</keyword>
<evidence type="ECO:0000256" key="7">
    <source>
        <dbReference type="ARBA" id="ARBA00023033"/>
    </source>
</evidence>
<evidence type="ECO:0000256" key="1">
    <source>
        <dbReference type="ARBA" id="ARBA00001971"/>
    </source>
</evidence>
<keyword evidence="5 9" id="KW-0560">Oxidoreductase</keyword>
<evidence type="ECO:0000256" key="4">
    <source>
        <dbReference type="ARBA" id="ARBA00022723"/>
    </source>
</evidence>
<sequence>MGNVIVLALVAAPALALCYVVLVSIYRLTLHPLAKFPGPKFNAISPIPGIYYLLKGRLPMVTKQDHDKYGPVIRVSPNELSFSSPKAWDDIYGHRQGHINMHKDPIHVGSVHPIPGVSTLTMSDDANHARQRRALAYSFSQKALLEQEEIVNGYVDVFIEKLGRMADRDEEFNLVNWLNFTTFDIIGDLAFGEPFGCLDQGKFHDWVSLIFETVKVGAVEQATRRFATQGSPIQNFLLSLIPKEMQKRRRDHLEQSREKVLRRLANENTSHRDFIWYIMKQKDRHDLKQDEIIVNGALFIVAGSETTANALSGMLSRLLRNPDKLHKLSAEIREHIKTEKDCTADNFRKLPYMNACIEEGLRIHPPVPAGLLRTVPKGGDFIDGYWVAEGTSVAVTSWAASHSAVNFRDPDAYIPERWLDDPEYATDVKKSMQPFSLGPRGCIGRHLSYMEMRLILGRLLWSYDLVSTDGAYKWDPEGEMKHMRAFLTWEKPELNIKLRRVIREKST</sequence>
<dbReference type="Proteomes" id="UP000224634">
    <property type="component" value="Unassembled WGS sequence"/>
</dbReference>
<dbReference type="SUPFAM" id="SSF48264">
    <property type="entry name" value="Cytochrome P450"/>
    <property type="match status" value="1"/>
</dbReference>
<dbReference type="CDD" id="cd11058">
    <property type="entry name" value="CYP60B-like"/>
    <property type="match status" value="1"/>
</dbReference>
<dbReference type="GO" id="GO:0005506">
    <property type="term" value="F:iron ion binding"/>
    <property type="evidence" value="ECO:0007669"/>
    <property type="project" value="InterPro"/>
</dbReference>
<dbReference type="InterPro" id="IPR017972">
    <property type="entry name" value="Cyt_P450_CS"/>
</dbReference>
<evidence type="ECO:0000313" key="10">
    <source>
        <dbReference type="EMBL" id="PGH26436.1"/>
    </source>
</evidence>
<dbReference type="Pfam" id="PF00067">
    <property type="entry name" value="p450"/>
    <property type="match status" value="1"/>
</dbReference>
<keyword evidence="11" id="KW-1185">Reference proteome</keyword>
<dbReference type="AlphaFoldDB" id="A0A2B7YXQ2"/>
<evidence type="ECO:0000256" key="2">
    <source>
        <dbReference type="ARBA" id="ARBA00010617"/>
    </source>
</evidence>
<dbReference type="InterPro" id="IPR036396">
    <property type="entry name" value="Cyt_P450_sf"/>
</dbReference>
<evidence type="ECO:0000256" key="6">
    <source>
        <dbReference type="ARBA" id="ARBA00023004"/>
    </source>
</evidence>
<dbReference type="GO" id="GO:0020037">
    <property type="term" value="F:heme binding"/>
    <property type="evidence" value="ECO:0007669"/>
    <property type="project" value="InterPro"/>
</dbReference>
<comment type="caution">
    <text evidence="10">The sequence shown here is derived from an EMBL/GenBank/DDBJ whole genome shotgun (WGS) entry which is preliminary data.</text>
</comment>
<organism evidence="10 11">
    <name type="scientific">Polytolypa hystricis (strain UAMH7299)</name>
    <dbReference type="NCBI Taxonomy" id="1447883"/>
    <lineage>
        <taxon>Eukaryota</taxon>
        <taxon>Fungi</taxon>
        <taxon>Dikarya</taxon>
        <taxon>Ascomycota</taxon>
        <taxon>Pezizomycotina</taxon>
        <taxon>Eurotiomycetes</taxon>
        <taxon>Eurotiomycetidae</taxon>
        <taxon>Onygenales</taxon>
        <taxon>Onygenales incertae sedis</taxon>
        <taxon>Polytolypa</taxon>
    </lineage>
</organism>
<gene>
    <name evidence="10" type="ORF">AJ80_01934</name>
</gene>
<comment type="cofactor">
    <cofactor evidence="1 8">
        <name>heme</name>
        <dbReference type="ChEBI" id="CHEBI:30413"/>
    </cofactor>
</comment>
<dbReference type="GO" id="GO:0004497">
    <property type="term" value="F:monooxygenase activity"/>
    <property type="evidence" value="ECO:0007669"/>
    <property type="project" value="UniProtKB-KW"/>
</dbReference>
<evidence type="ECO:0000256" key="5">
    <source>
        <dbReference type="ARBA" id="ARBA00023002"/>
    </source>
</evidence>
<evidence type="ECO:0000256" key="9">
    <source>
        <dbReference type="RuleBase" id="RU000461"/>
    </source>
</evidence>
<keyword evidence="6 8" id="KW-0408">Iron</keyword>
<evidence type="ECO:0000256" key="8">
    <source>
        <dbReference type="PIRSR" id="PIRSR602401-1"/>
    </source>
</evidence>
<dbReference type="PANTHER" id="PTHR24305">
    <property type="entry name" value="CYTOCHROME P450"/>
    <property type="match status" value="1"/>
</dbReference>
<dbReference type="PRINTS" id="PR00463">
    <property type="entry name" value="EP450I"/>
</dbReference>
<reference evidence="10 11" key="1">
    <citation type="submission" date="2017-10" db="EMBL/GenBank/DDBJ databases">
        <title>Comparative genomics in systemic dimorphic fungi from Ajellomycetaceae.</title>
        <authorList>
            <person name="Munoz J.F."/>
            <person name="Mcewen J.G."/>
            <person name="Clay O.K."/>
            <person name="Cuomo C.A."/>
        </authorList>
    </citation>
    <scope>NUCLEOTIDE SEQUENCE [LARGE SCALE GENOMIC DNA]</scope>
    <source>
        <strain evidence="10 11">UAMH7299</strain>
    </source>
</reference>
<dbReference type="InterPro" id="IPR002401">
    <property type="entry name" value="Cyt_P450_E_grp-I"/>
</dbReference>
<evidence type="ECO:0000256" key="3">
    <source>
        <dbReference type="ARBA" id="ARBA00022617"/>
    </source>
</evidence>
<dbReference type="OrthoDB" id="1470350at2759"/>
<proteinExistence type="inferred from homology"/>
<keyword evidence="7 9" id="KW-0503">Monooxygenase</keyword>
<dbReference type="PANTHER" id="PTHR24305:SF210">
    <property type="entry name" value="CYTOCHROME P450 MONOOXYGENASE ASQL-RELATED"/>
    <property type="match status" value="1"/>
</dbReference>
<feature type="binding site" description="axial binding residue" evidence="8">
    <location>
        <position position="442"/>
    </location>
    <ligand>
        <name>heme</name>
        <dbReference type="ChEBI" id="CHEBI:30413"/>
    </ligand>
    <ligandPart>
        <name>Fe</name>
        <dbReference type="ChEBI" id="CHEBI:18248"/>
    </ligandPart>
</feature>